<dbReference type="Gene3D" id="3.50.50.60">
    <property type="entry name" value="FAD/NAD(P)-binding domain"/>
    <property type="match status" value="2"/>
</dbReference>
<dbReference type="EMBL" id="QGML01001569">
    <property type="protein sequence ID" value="TVY88751.1"/>
    <property type="molecule type" value="Genomic_DNA"/>
</dbReference>
<proteinExistence type="inferred from homology"/>
<evidence type="ECO:0000313" key="4">
    <source>
        <dbReference type="Proteomes" id="UP000315522"/>
    </source>
</evidence>
<dbReference type="GO" id="GO:0016614">
    <property type="term" value="F:oxidoreductase activity, acting on CH-OH group of donors"/>
    <property type="evidence" value="ECO:0007669"/>
    <property type="project" value="InterPro"/>
</dbReference>
<comment type="similarity">
    <text evidence="1">Belongs to the GMC oxidoreductase family.</text>
</comment>
<dbReference type="InterPro" id="IPR000172">
    <property type="entry name" value="GMC_OxRdtase_N"/>
</dbReference>
<dbReference type="Proteomes" id="UP000315522">
    <property type="component" value="Unassembled WGS sequence"/>
</dbReference>
<evidence type="ECO:0000256" key="1">
    <source>
        <dbReference type="ARBA" id="ARBA00010790"/>
    </source>
</evidence>
<gene>
    <name evidence="3" type="primary">patE_1</name>
    <name evidence="3" type="ORF">LAWI1_G006075</name>
</gene>
<dbReference type="Gene3D" id="3.30.560.10">
    <property type="entry name" value="Glucose Oxidase, domain 3"/>
    <property type="match status" value="2"/>
</dbReference>
<dbReference type="SMR" id="A0A559M721"/>
<feature type="domain" description="Glucose-methanol-choline oxidoreductase N-terminal" evidence="2">
    <location>
        <begin position="38"/>
        <end position="52"/>
    </location>
</feature>
<evidence type="ECO:0000313" key="3">
    <source>
        <dbReference type="EMBL" id="TVY88751.1"/>
    </source>
</evidence>
<dbReference type="Pfam" id="PF00732">
    <property type="entry name" value="GMC_oxred_N"/>
    <property type="match status" value="2"/>
</dbReference>
<organism evidence="3 4">
    <name type="scientific">Lachnellula willkommii</name>
    <dbReference type="NCBI Taxonomy" id="215461"/>
    <lineage>
        <taxon>Eukaryota</taxon>
        <taxon>Fungi</taxon>
        <taxon>Dikarya</taxon>
        <taxon>Ascomycota</taxon>
        <taxon>Pezizomycotina</taxon>
        <taxon>Leotiomycetes</taxon>
        <taxon>Helotiales</taxon>
        <taxon>Lachnaceae</taxon>
        <taxon>Lachnellula</taxon>
    </lineage>
</organism>
<comment type="caution">
    <text evidence="3">The sequence shown here is derived from an EMBL/GenBank/DDBJ whole genome shotgun (WGS) entry which is preliminary data.</text>
</comment>
<sequence>MGKSIVFDSNKTATGVVVESLGISYTLQANKEVIVSAGPFQSPQLLMVSGVGPSDQLAPLNISVVSDLAGVGQGMQDHLFFGPAYRVNMLTFTELANNPLYLAAEVVVWAANQSGPLANNVADFLGWEKVPDDLRSSFDSSTLSDLSTLPDDWPEVEYLSGAGYVGNWSSLLFDQPKDGYQYATILAALVAPFSRGNVTLSSSDTNDLPIINTAYLESTTDQQVAIAAYKRMREAWNSTYMQQVVIGDEYFPGLAVESDEEILSTIKGSLQTRATTNATGYEYIVIGSGAGGGVVAARLALAGHSVLLIEAGDDQGANPNYTIPAFQAKSTEDSVMAWDFWVRHYEDDARQELDYKLTYTTPDGAEYTGLDPPAGSAIKGVLYPRSATLGGCTAHNALVSVYPDQEDFQYVANLTGDASWSPANMREYFVTMEKNAYLSSFLNPGHGFDGWLSIDLTPATLALEDSMLLSMVGGAIQALGGLTSTLINLASFLAGDANSNSTTRDSTQALYQIPLSTVNGSRNGVREFLVSVANAANADGSQKYPLDIRTNCLATKVDFDTSGPTPTATGVSFLDGTSLYRADKRAGQASAGTPGNATASREVIVSGGAYNSPQLLKLSGIGPAAELESFNIPVVNDLPGVGTNLQDHYEVAVQGQTTSNFSALDGCTFGSEPDTCLEKWQAGTAAGTRGTYVNDGFVAAMFIKSSESPDGNYDEFGFGGPVNFRGYFPGYSVNSTDEHNWWTWALLKSHPRNRAGTVKLASADPRDTPKITFNYFDTGSGDYTADLETITESIEIARYAFGNQSLAFTEILPGASVQSKEDIEEYIKNTAWGHHCSCTCPIGADDDPMAVLDSSFRVRGVSGLRVVDASVYPKIPGTFTMLSTYLVGEKAADVILTQLNTTSKA</sequence>
<protein>
    <submittedName>
        <fullName evidence="3">Dehydrogenase</fullName>
    </submittedName>
</protein>
<evidence type="ECO:0000259" key="2">
    <source>
        <dbReference type="PROSITE" id="PS00624"/>
    </source>
</evidence>
<dbReference type="SUPFAM" id="SSF54373">
    <property type="entry name" value="FAD-linked reductases, C-terminal domain"/>
    <property type="match status" value="2"/>
</dbReference>
<accession>A0A559M721</accession>
<dbReference type="SUPFAM" id="SSF51905">
    <property type="entry name" value="FAD/NAD(P)-binding domain"/>
    <property type="match status" value="2"/>
</dbReference>
<dbReference type="InterPro" id="IPR007867">
    <property type="entry name" value="GMC_OxRtase_C"/>
</dbReference>
<dbReference type="PANTHER" id="PTHR11552:SF100">
    <property type="entry name" value="DEHYDROGENASE, PUTATIVE (AFU_ORTHOLOGUE AFUA_5G00630)-RELATED"/>
    <property type="match status" value="1"/>
</dbReference>
<dbReference type="PROSITE" id="PS00624">
    <property type="entry name" value="GMC_OXRED_2"/>
    <property type="match status" value="2"/>
</dbReference>
<dbReference type="InterPro" id="IPR036188">
    <property type="entry name" value="FAD/NAD-bd_sf"/>
</dbReference>
<reference evidence="3 4" key="1">
    <citation type="submission" date="2018-05" db="EMBL/GenBank/DDBJ databases">
        <title>Genome sequencing and assembly of the regulated plant pathogen Lachnellula willkommii and related sister species for the development of diagnostic species identification markers.</title>
        <authorList>
            <person name="Giroux E."/>
            <person name="Bilodeau G."/>
        </authorList>
    </citation>
    <scope>NUCLEOTIDE SEQUENCE [LARGE SCALE GENOMIC DNA]</scope>
    <source>
        <strain evidence="3 4">CBS 172.35</strain>
    </source>
</reference>
<dbReference type="InterPro" id="IPR012132">
    <property type="entry name" value="GMC_OxRdtase"/>
</dbReference>
<dbReference type="PANTHER" id="PTHR11552">
    <property type="entry name" value="GLUCOSE-METHANOL-CHOLINE GMC OXIDOREDUCTASE"/>
    <property type="match status" value="1"/>
</dbReference>
<name>A0A559M721_9HELO</name>
<keyword evidence="4" id="KW-1185">Reference proteome</keyword>
<feature type="domain" description="Glucose-methanol-choline oxidoreductase N-terminal" evidence="2">
    <location>
        <begin position="608"/>
        <end position="622"/>
    </location>
</feature>
<dbReference type="Pfam" id="PF05199">
    <property type="entry name" value="GMC_oxred_C"/>
    <property type="match status" value="2"/>
</dbReference>
<dbReference type="GO" id="GO:0050660">
    <property type="term" value="F:flavin adenine dinucleotide binding"/>
    <property type="evidence" value="ECO:0007669"/>
    <property type="project" value="InterPro"/>
</dbReference>
<dbReference type="AlphaFoldDB" id="A0A559M721"/>